<dbReference type="CDD" id="cd00761">
    <property type="entry name" value="Glyco_tranf_GTA_type"/>
    <property type="match status" value="1"/>
</dbReference>
<evidence type="ECO:0000313" key="2">
    <source>
        <dbReference type="EMBL" id="KEO72591.1"/>
    </source>
</evidence>
<dbReference type="EMBL" id="JMIH01000024">
    <property type="protein sequence ID" value="KEO72591.1"/>
    <property type="molecule type" value="Genomic_DNA"/>
</dbReference>
<dbReference type="InterPro" id="IPR001173">
    <property type="entry name" value="Glyco_trans_2-like"/>
</dbReference>
<reference evidence="2 3" key="1">
    <citation type="submission" date="2014-04" db="EMBL/GenBank/DDBJ databases">
        <title>Characterization and application of a salt tolerant electro-active bacterium.</title>
        <authorList>
            <person name="Yang L."/>
            <person name="Wei S."/>
            <person name="Tay Q.X.M."/>
        </authorList>
    </citation>
    <scope>NUCLEOTIDE SEQUENCE [LARGE SCALE GENOMIC DNA]</scope>
    <source>
        <strain evidence="2 3">LY1</strain>
    </source>
</reference>
<accession>A0A074KRM8</accession>
<organism evidence="2 3">
    <name type="scientific">Anditalea andensis</name>
    <dbReference type="NCBI Taxonomy" id="1048983"/>
    <lineage>
        <taxon>Bacteria</taxon>
        <taxon>Pseudomonadati</taxon>
        <taxon>Bacteroidota</taxon>
        <taxon>Cytophagia</taxon>
        <taxon>Cytophagales</taxon>
        <taxon>Cytophagaceae</taxon>
        <taxon>Anditalea</taxon>
    </lineage>
</organism>
<evidence type="ECO:0000313" key="3">
    <source>
        <dbReference type="Proteomes" id="UP000027821"/>
    </source>
</evidence>
<dbReference type="STRING" id="1048983.EL17_17795"/>
<dbReference type="Gene3D" id="3.90.550.10">
    <property type="entry name" value="Spore Coat Polysaccharide Biosynthesis Protein SpsA, Chain A"/>
    <property type="match status" value="1"/>
</dbReference>
<protein>
    <recommendedName>
        <fullName evidence="1">Glycosyltransferase 2-like domain-containing protein</fullName>
    </recommendedName>
</protein>
<feature type="domain" description="Glycosyltransferase 2-like" evidence="1">
    <location>
        <begin position="4"/>
        <end position="131"/>
    </location>
</feature>
<dbReference type="GO" id="GO:0016758">
    <property type="term" value="F:hexosyltransferase activity"/>
    <property type="evidence" value="ECO:0007669"/>
    <property type="project" value="UniProtKB-ARBA"/>
</dbReference>
<dbReference type="AlphaFoldDB" id="A0A074KRM8"/>
<name>A0A074KRM8_9BACT</name>
<dbReference type="SUPFAM" id="SSF53448">
    <property type="entry name" value="Nucleotide-diphospho-sugar transferases"/>
    <property type="match status" value="1"/>
</dbReference>
<gene>
    <name evidence="2" type="ORF">EL17_17795</name>
</gene>
<dbReference type="OrthoDB" id="9807778at2"/>
<sequence>MKLSIIVPVYNIANYIQACIQSIISSDLKEHEYEVIIVNDGSTDNSLEKIEFFADKYSHIRIVNQENQGLGGARNTGIAQAKGEYIWFVDGDDVVISENISLALAHAFSTNVEILAFDFVPVNEIGELENWIQFKLKGEEHVTQSGPDFYFINFAKSYIWLYFFKRRLFTDQGILFHESIKMEDSEIMPKIMANCETVGYYNHALICYRKREGSITNIKEELARNHFYYSMVKIAESLRDFQKQFPQDSVIFKGIELKRTQINQMLFTNFLYNNYSTKANKYYIDLLREYKILPFSAIKGFSPKMNMKLNLIRKLVNIFPHEARFLYKKCFRG</sequence>
<dbReference type="RefSeq" id="WP_051720113.1">
    <property type="nucleotide sequence ID" value="NZ_JMIH01000024.1"/>
</dbReference>
<dbReference type="PANTHER" id="PTHR22916:SF3">
    <property type="entry name" value="UDP-GLCNAC:BETAGAL BETA-1,3-N-ACETYLGLUCOSAMINYLTRANSFERASE-LIKE PROTEIN 1"/>
    <property type="match status" value="1"/>
</dbReference>
<comment type="caution">
    <text evidence="2">The sequence shown here is derived from an EMBL/GenBank/DDBJ whole genome shotgun (WGS) entry which is preliminary data.</text>
</comment>
<dbReference type="Proteomes" id="UP000027821">
    <property type="component" value="Unassembled WGS sequence"/>
</dbReference>
<proteinExistence type="predicted"/>
<keyword evidence="3" id="KW-1185">Reference proteome</keyword>
<dbReference type="Pfam" id="PF00535">
    <property type="entry name" value="Glycos_transf_2"/>
    <property type="match status" value="1"/>
</dbReference>
<evidence type="ECO:0000259" key="1">
    <source>
        <dbReference type="Pfam" id="PF00535"/>
    </source>
</evidence>
<dbReference type="eggNOG" id="COG1215">
    <property type="taxonomic scope" value="Bacteria"/>
</dbReference>
<dbReference type="PANTHER" id="PTHR22916">
    <property type="entry name" value="GLYCOSYLTRANSFERASE"/>
    <property type="match status" value="1"/>
</dbReference>
<dbReference type="InterPro" id="IPR029044">
    <property type="entry name" value="Nucleotide-diphossugar_trans"/>
</dbReference>